<sequence>MCPVLYESAALAGVFGRGSTIFDSVLLQLAILKSAAIAMQ</sequence>
<name>X0UL38_9ZZZZ</name>
<gene>
    <name evidence="1" type="ORF">S01H1_29309</name>
</gene>
<proteinExistence type="predicted"/>
<dbReference type="AlphaFoldDB" id="X0UL38"/>
<comment type="caution">
    <text evidence="1">The sequence shown here is derived from an EMBL/GenBank/DDBJ whole genome shotgun (WGS) entry which is preliminary data.</text>
</comment>
<feature type="non-terminal residue" evidence="1">
    <location>
        <position position="40"/>
    </location>
</feature>
<accession>X0UL38</accession>
<protein>
    <submittedName>
        <fullName evidence="1">Uncharacterized protein</fullName>
    </submittedName>
</protein>
<reference evidence="1" key="1">
    <citation type="journal article" date="2014" name="Front. Microbiol.">
        <title>High frequency of phylogenetically diverse reductive dehalogenase-homologous genes in deep subseafloor sedimentary metagenomes.</title>
        <authorList>
            <person name="Kawai M."/>
            <person name="Futagami T."/>
            <person name="Toyoda A."/>
            <person name="Takaki Y."/>
            <person name="Nishi S."/>
            <person name="Hori S."/>
            <person name="Arai W."/>
            <person name="Tsubouchi T."/>
            <person name="Morono Y."/>
            <person name="Uchiyama I."/>
            <person name="Ito T."/>
            <person name="Fujiyama A."/>
            <person name="Inagaki F."/>
            <person name="Takami H."/>
        </authorList>
    </citation>
    <scope>NUCLEOTIDE SEQUENCE</scope>
    <source>
        <strain evidence="1">Expedition CK06-06</strain>
    </source>
</reference>
<evidence type="ECO:0000313" key="1">
    <source>
        <dbReference type="EMBL" id="GAF89210.1"/>
    </source>
</evidence>
<dbReference type="EMBL" id="BARS01017964">
    <property type="protein sequence ID" value="GAF89210.1"/>
    <property type="molecule type" value="Genomic_DNA"/>
</dbReference>
<organism evidence="1">
    <name type="scientific">marine sediment metagenome</name>
    <dbReference type="NCBI Taxonomy" id="412755"/>
    <lineage>
        <taxon>unclassified sequences</taxon>
        <taxon>metagenomes</taxon>
        <taxon>ecological metagenomes</taxon>
    </lineage>
</organism>